<sequence length="224" mass="24794">MNREALHKISYGIYILATEFEGKANGQIVDSVFQVTAEPPTVAVSVNKLNLTCEYLLKTEKFSLSILEKNTPMTLIGRFGFKSGRALNKFEGIKLKKGITGMPIVLDNTIAYLEAEVISRLEVGTHIILVGKVVEAELLNNLEPMTYAYYHDVKKGQSPKTAPTYIKEEEEQLDKYVCKVCGYVYDPVAGDPDDGVVAGTKFADIPESWVCPVCGASKDQFEKQ</sequence>
<dbReference type="GO" id="GO:0009055">
    <property type="term" value="F:electron transfer activity"/>
    <property type="evidence" value="ECO:0007669"/>
    <property type="project" value="TreeGrafter"/>
</dbReference>
<keyword evidence="1" id="KW-0813">Transport</keyword>
<dbReference type="Pfam" id="PF01613">
    <property type="entry name" value="Flavin_Reduct"/>
    <property type="match status" value="1"/>
</dbReference>
<feature type="domain" description="Rubredoxin-like" evidence="5">
    <location>
        <begin position="173"/>
        <end position="224"/>
    </location>
</feature>
<dbReference type="PROSITE" id="PS00202">
    <property type="entry name" value="RUBREDOXIN"/>
    <property type="match status" value="1"/>
</dbReference>
<keyword evidence="2" id="KW-0479">Metal-binding</keyword>
<dbReference type="PROSITE" id="PS50903">
    <property type="entry name" value="RUBREDOXIN_LIKE"/>
    <property type="match status" value="1"/>
</dbReference>
<protein>
    <submittedName>
        <fullName evidence="6">High molecular weight rubredoxin</fullName>
    </submittedName>
</protein>
<dbReference type="EMBL" id="METP01000034">
    <property type="protein sequence ID" value="OGC05759.1"/>
    <property type="molecule type" value="Genomic_DNA"/>
</dbReference>
<dbReference type="GO" id="GO:0043448">
    <property type="term" value="P:alkane catabolic process"/>
    <property type="evidence" value="ECO:0007669"/>
    <property type="project" value="TreeGrafter"/>
</dbReference>
<dbReference type="Pfam" id="PF00301">
    <property type="entry name" value="Rubredoxin"/>
    <property type="match status" value="1"/>
</dbReference>
<dbReference type="CDD" id="cd00730">
    <property type="entry name" value="rubredoxin"/>
    <property type="match status" value="1"/>
</dbReference>
<dbReference type="InterPro" id="IPR018527">
    <property type="entry name" value="Rubredoxin_Fe_BS"/>
</dbReference>
<comment type="caution">
    <text evidence="6">The sequence shown here is derived from an EMBL/GenBank/DDBJ whole genome shotgun (WGS) entry which is preliminary data.</text>
</comment>
<dbReference type="GO" id="GO:0005506">
    <property type="term" value="F:iron ion binding"/>
    <property type="evidence" value="ECO:0007669"/>
    <property type="project" value="InterPro"/>
</dbReference>
<dbReference type="SUPFAM" id="SSF57802">
    <property type="entry name" value="Rubredoxin-like"/>
    <property type="match status" value="1"/>
</dbReference>
<dbReference type="PANTHER" id="PTHR47627:SF1">
    <property type="entry name" value="RUBREDOXIN-1-RELATED"/>
    <property type="match status" value="1"/>
</dbReference>
<dbReference type="SMART" id="SM00903">
    <property type="entry name" value="Flavin_Reduct"/>
    <property type="match status" value="1"/>
</dbReference>
<evidence type="ECO:0000313" key="7">
    <source>
        <dbReference type="Proteomes" id="UP000176938"/>
    </source>
</evidence>
<evidence type="ECO:0000256" key="1">
    <source>
        <dbReference type="ARBA" id="ARBA00022448"/>
    </source>
</evidence>
<dbReference type="PRINTS" id="PR00163">
    <property type="entry name" value="RUBREDOXIN"/>
</dbReference>
<gene>
    <name evidence="6" type="ORF">A3H38_03910</name>
</gene>
<evidence type="ECO:0000313" key="6">
    <source>
        <dbReference type="EMBL" id="OGC05759.1"/>
    </source>
</evidence>
<dbReference type="Gene3D" id="2.30.110.10">
    <property type="entry name" value="Electron Transport, Fmn-binding Protein, Chain A"/>
    <property type="match status" value="1"/>
</dbReference>
<evidence type="ECO:0000256" key="4">
    <source>
        <dbReference type="ARBA" id="ARBA00023004"/>
    </source>
</evidence>
<dbReference type="GO" id="GO:0010181">
    <property type="term" value="F:FMN binding"/>
    <property type="evidence" value="ECO:0007669"/>
    <property type="project" value="InterPro"/>
</dbReference>
<keyword evidence="3" id="KW-0249">Electron transport</keyword>
<evidence type="ECO:0000256" key="2">
    <source>
        <dbReference type="ARBA" id="ARBA00022723"/>
    </source>
</evidence>
<accession>A0A1F4RC55</accession>
<dbReference type="SUPFAM" id="SSF50475">
    <property type="entry name" value="FMN-binding split barrel"/>
    <property type="match status" value="1"/>
</dbReference>
<dbReference type="PANTHER" id="PTHR47627">
    <property type="entry name" value="RUBREDOXIN"/>
    <property type="match status" value="1"/>
</dbReference>
<dbReference type="InterPro" id="IPR012349">
    <property type="entry name" value="Split_barrel_FMN-bd"/>
</dbReference>
<dbReference type="GO" id="GO:0016646">
    <property type="term" value="F:oxidoreductase activity, acting on the CH-NH group of donors, NAD or NADP as acceptor"/>
    <property type="evidence" value="ECO:0007669"/>
    <property type="project" value="UniProtKB-ARBA"/>
</dbReference>
<evidence type="ECO:0000256" key="3">
    <source>
        <dbReference type="ARBA" id="ARBA00022982"/>
    </source>
</evidence>
<dbReference type="InterPro" id="IPR024935">
    <property type="entry name" value="Rubredoxin_dom"/>
</dbReference>
<organism evidence="6 7">
    <name type="scientific">candidate division WOR-1 bacterium RIFCSPLOWO2_02_FULL_46_20</name>
    <dbReference type="NCBI Taxonomy" id="1802567"/>
    <lineage>
        <taxon>Bacteria</taxon>
        <taxon>Bacillati</taxon>
        <taxon>Saganbacteria</taxon>
    </lineage>
</organism>
<dbReference type="InterPro" id="IPR050526">
    <property type="entry name" value="Rubredoxin_ET"/>
</dbReference>
<dbReference type="FunFam" id="2.20.28.10:FF:000001">
    <property type="entry name" value="Rubredoxin"/>
    <property type="match status" value="1"/>
</dbReference>
<evidence type="ECO:0000259" key="5">
    <source>
        <dbReference type="PROSITE" id="PS50903"/>
    </source>
</evidence>
<dbReference type="InterPro" id="IPR002563">
    <property type="entry name" value="Flavin_Rdtase-like_dom"/>
</dbReference>
<proteinExistence type="predicted"/>
<reference evidence="6 7" key="1">
    <citation type="journal article" date="2016" name="Nat. Commun.">
        <title>Thousands of microbial genomes shed light on interconnected biogeochemical processes in an aquifer system.</title>
        <authorList>
            <person name="Anantharaman K."/>
            <person name="Brown C.T."/>
            <person name="Hug L.A."/>
            <person name="Sharon I."/>
            <person name="Castelle C.J."/>
            <person name="Probst A.J."/>
            <person name="Thomas B.C."/>
            <person name="Singh A."/>
            <person name="Wilkins M.J."/>
            <person name="Karaoz U."/>
            <person name="Brodie E.L."/>
            <person name="Williams K.H."/>
            <person name="Hubbard S.S."/>
            <person name="Banfield J.F."/>
        </authorList>
    </citation>
    <scope>NUCLEOTIDE SEQUENCE [LARGE SCALE GENOMIC DNA]</scope>
</reference>
<keyword evidence="4" id="KW-0408">Iron</keyword>
<dbReference type="InterPro" id="IPR024934">
    <property type="entry name" value="Rubredoxin-like_dom"/>
</dbReference>
<dbReference type="AlphaFoldDB" id="A0A1F4RC55"/>
<dbReference type="Gene3D" id="2.20.28.10">
    <property type="match status" value="1"/>
</dbReference>
<name>A0A1F4RC55_UNCSA</name>
<dbReference type="Proteomes" id="UP000176938">
    <property type="component" value="Unassembled WGS sequence"/>
</dbReference>